<dbReference type="AlphaFoldDB" id="A0A4C1VHK7"/>
<dbReference type="PANTHER" id="PTHR36688:SF2">
    <property type="entry name" value="ENDONUCLEASE_EXONUCLEASE_PHOSPHATASE DOMAIN-CONTAINING PROTEIN"/>
    <property type="match status" value="1"/>
</dbReference>
<proteinExistence type="predicted"/>
<evidence type="ECO:0000313" key="2">
    <source>
        <dbReference type="EMBL" id="GBP38133.1"/>
    </source>
</evidence>
<dbReference type="OrthoDB" id="10050074at2759"/>
<dbReference type="InterPro" id="IPR052560">
    <property type="entry name" value="RdDP_mobile_element"/>
</dbReference>
<dbReference type="InterPro" id="IPR000477">
    <property type="entry name" value="RT_dom"/>
</dbReference>
<dbReference type="GO" id="GO:0003964">
    <property type="term" value="F:RNA-directed DNA polymerase activity"/>
    <property type="evidence" value="ECO:0007669"/>
    <property type="project" value="UniProtKB-KW"/>
</dbReference>
<accession>A0A4C1VHK7</accession>
<dbReference type="Pfam" id="PF00078">
    <property type="entry name" value="RVT_1"/>
    <property type="match status" value="1"/>
</dbReference>
<gene>
    <name evidence="2" type="primary">pol</name>
    <name evidence="2" type="ORF">EVAR_80416_1</name>
</gene>
<comment type="caution">
    <text evidence="2">The sequence shown here is derived from an EMBL/GenBank/DDBJ whole genome shotgun (WGS) entry which is preliminary data.</text>
</comment>
<dbReference type="Gene3D" id="3.60.10.10">
    <property type="entry name" value="Endonuclease/exonuclease/phosphatase"/>
    <property type="match status" value="1"/>
</dbReference>
<dbReference type="Pfam" id="PF14529">
    <property type="entry name" value="Exo_endo_phos_2"/>
    <property type="match status" value="1"/>
</dbReference>
<dbReference type="InterPro" id="IPR043502">
    <property type="entry name" value="DNA/RNA_pol_sf"/>
</dbReference>
<sequence>MTDHSVLAIVSVYLPPSKRLLRSDLRALFALGDAVILFGDLNCKSTRWGCPVNNYNGNKLNRLEDRRNFDFEIITPSAATYVPNNDRHRPSVLDFAITKGVALNLNSIETLHDLTSDHRPVLLKMGPPDGGRPIPTTIKITDWKRVSTALEKIDTPPLNSIPDVISTTDEIDSAIGALTSHIKTVVERCEREVPASSDRRKFPPEILELIRAKNAALRRASAYPTPEYRSRARALQREVKARVREFRNEKWSDLMEEIAPSHKAFWKVTKALKTEGYTPIPPLKKSDNSVALDDVEIAECLADSIETQCSHASPPHDIAHVNRIEEEVTHKASLEPRDDLTPVSLSEVQTLVKSLKTRKAPGLDGISNKAIKCFSAPLLSLLVAIFNACLKNCHFPPAWKETEVIGIHKPGKPRDLPASYRPISLLSGLGKLFERVLKTRLSDHLLGKGLIIDEQFGFRPTHSCPQQVLRLVEYATEGFKRKHKTVAVFFDVAKAFDRVWHAGLIYKLYTLQVPDRLVLTIQNYLANRHFKFRHERTHSTRRSIRAGVPQGSSLSPLLYSAYTNDIPRPSSGVQLALFADDTALFYRNRFRESIARHLQRAIDELGQWFRLWRIEINPEKSAAIQFKYSKGRSKFVVDYDTPNLKLLNKNIPWQRTYKYLGVTLDRNLRFRDHIARVRKTALFYRARLGAMLSRRSKLSRRNKRTIYIMCIRTVMTYASPVFAQAAPKALYRLQVIQNKFCRSATDAHWCVRNSVLHRDLELPTISQYMKDVSKRFFDIAGSHPNALLRAAVDYEPPPPTHFIRRPRNVLNDPPDALTAAVIDQAPLLHPAAAHCLRPGRRNGNRPVTVSGDIPCRDDSPSGVVHSACQAPSALTCVVRPRSGAFLVGFSPTPPVRARGCRLDIFASSSSLEEHKNDFKGSPAPKGVYKAERIVNTVLSIRMHAPRLWACCLPNTGSRVAMSSRDQVPPLLTSLRVLSNAGVPGTTRILETMRRWPCARCGGGVRVELPRRRRFHAITEIAVAFLTEPRRSSISTLRYRNVLMF</sequence>
<dbReference type="InterPro" id="IPR036691">
    <property type="entry name" value="Endo/exonu/phosph_ase_sf"/>
</dbReference>
<keyword evidence="3" id="KW-1185">Reference proteome</keyword>
<keyword evidence="2" id="KW-0695">RNA-directed DNA polymerase</keyword>
<dbReference type="PANTHER" id="PTHR36688">
    <property type="entry name" value="ENDO/EXONUCLEASE/PHOSPHATASE DOMAIN-CONTAINING PROTEIN"/>
    <property type="match status" value="1"/>
</dbReference>
<name>A0A4C1VHK7_EUMVA</name>
<dbReference type="SUPFAM" id="SSF56672">
    <property type="entry name" value="DNA/RNA polymerases"/>
    <property type="match status" value="1"/>
</dbReference>
<reference evidence="2 3" key="1">
    <citation type="journal article" date="2019" name="Commun. Biol.">
        <title>The bagworm genome reveals a unique fibroin gene that provides high tensile strength.</title>
        <authorList>
            <person name="Kono N."/>
            <person name="Nakamura H."/>
            <person name="Ohtoshi R."/>
            <person name="Tomita M."/>
            <person name="Numata K."/>
            <person name="Arakawa K."/>
        </authorList>
    </citation>
    <scope>NUCLEOTIDE SEQUENCE [LARGE SCALE GENOMIC DNA]</scope>
</reference>
<evidence type="ECO:0000313" key="3">
    <source>
        <dbReference type="Proteomes" id="UP000299102"/>
    </source>
</evidence>
<organism evidence="2 3">
    <name type="scientific">Eumeta variegata</name>
    <name type="common">Bagworm moth</name>
    <name type="synonym">Eumeta japonica</name>
    <dbReference type="NCBI Taxonomy" id="151549"/>
    <lineage>
        <taxon>Eukaryota</taxon>
        <taxon>Metazoa</taxon>
        <taxon>Ecdysozoa</taxon>
        <taxon>Arthropoda</taxon>
        <taxon>Hexapoda</taxon>
        <taxon>Insecta</taxon>
        <taxon>Pterygota</taxon>
        <taxon>Neoptera</taxon>
        <taxon>Endopterygota</taxon>
        <taxon>Lepidoptera</taxon>
        <taxon>Glossata</taxon>
        <taxon>Ditrysia</taxon>
        <taxon>Tineoidea</taxon>
        <taxon>Psychidae</taxon>
        <taxon>Oiketicinae</taxon>
        <taxon>Eumeta</taxon>
    </lineage>
</organism>
<dbReference type="Proteomes" id="UP000299102">
    <property type="component" value="Unassembled WGS sequence"/>
</dbReference>
<feature type="domain" description="Reverse transcriptase" evidence="1">
    <location>
        <begin position="388"/>
        <end position="664"/>
    </location>
</feature>
<evidence type="ECO:0000259" key="1">
    <source>
        <dbReference type="PROSITE" id="PS50878"/>
    </source>
</evidence>
<dbReference type="PROSITE" id="PS50878">
    <property type="entry name" value="RT_POL"/>
    <property type="match status" value="1"/>
</dbReference>
<keyword evidence="2" id="KW-0808">Transferase</keyword>
<dbReference type="EMBL" id="BGZK01000344">
    <property type="protein sequence ID" value="GBP38133.1"/>
    <property type="molecule type" value="Genomic_DNA"/>
</dbReference>
<keyword evidence="2" id="KW-0548">Nucleotidyltransferase</keyword>
<dbReference type="SUPFAM" id="SSF56219">
    <property type="entry name" value="DNase I-like"/>
    <property type="match status" value="1"/>
</dbReference>
<dbReference type="InterPro" id="IPR005135">
    <property type="entry name" value="Endo/exonuclease/phosphatase"/>
</dbReference>
<dbReference type="CDD" id="cd01650">
    <property type="entry name" value="RT_nLTR_like"/>
    <property type="match status" value="1"/>
</dbReference>
<protein>
    <submittedName>
        <fullName evidence="2">RNA-directed DNA polymerase from mobile element jockey</fullName>
    </submittedName>
</protein>